<comment type="caution">
    <text evidence="1">The sequence shown here is derived from an EMBL/GenBank/DDBJ whole genome shotgun (WGS) entry which is preliminary data.</text>
</comment>
<evidence type="ECO:0000313" key="2">
    <source>
        <dbReference type="Proteomes" id="UP000887116"/>
    </source>
</evidence>
<proteinExistence type="predicted"/>
<evidence type="ECO:0000313" key="1">
    <source>
        <dbReference type="EMBL" id="GFR26527.1"/>
    </source>
</evidence>
<dbReference type="Proteomes" id="UP000887116">
    <property type="component" value="Unassembled WGS sequence"/>
</dbReference>
<name>A0A8X6LZL3_TRICU</name>
<protein>
    <submittedName>
        <fullName evidence="1">Uncharacterized protein</fullName>
    </submittedName>
</protein>
<dbReference type="EMBL" id="BMAO01028666">
    <property type="protein sequence ID" value="GFR26527.1"/>
    <property type="molecule type" value="Genomic_DNA"/>
</dbReference>
<accession>A0A8X6LZL3</accession>
<dbReference type="AlphaFoldDB" id="A0A8X6LZL3"/>
<reference evidence="1" key="1">
    <citation type="submission" date="2020-07" db="EMBL/GenBank/DDBJ databases">
        <title>Multicomponent nature underlies the extraordinary mechanical properties of spider dragline silk.</title>
        <authorList>
            <person name="Kono N."/>
            <person name="Nakamura H."/>
            <person name="Mori M."/>
            <person name="Yoshida Y."/>
            <person name="Ohtoshi R."/>
            <person name="Malay A.D."/>
            <person name="Moran D.A.P."/>
            <person name="Tomita M."/>
            <person name="Numata K."/>
            <person name="Arakawa K."/>
        </authorList>
    </citation>
    <scope>NUCLEOTIDE SEQUENCE</scope>
</reference>
<organism evidence="1 2">
    <name type="scientific">Trichonephila clavata</name>
    <name type="common">Joro spider</name>
    <name type="synonym">Nephila clavata</name>
    <dbReference type="NCBI Taxonomy" id="2740835"/>
    <lineage>
        <taxon>Eukaryota</taxon>
        <taxon>Metazoa</taxon>
        <taxon>Ecdysozoa</taxon>
        <taxon>Arthropoda</taxon>
        <taxon>Chelicerata</taxon>
        <taxon>Arachnida</taxon>
        <taxon>Araneae</taxon>
        <taxon>Araneomorphae</taxon>
        <taxon>Entelegynae</taxon>
        <taxon>Araneoidea</taxon>
        <taxon>Nephilidae</taxon>
        <taxon>Trichonephila</taxon>
    </lineage>
</organism>
<sequence>MTSIEEPGSQVGDPSDQCVDMEEIPTSNLTDEKRCSTLSSLETQIQVFDLRRDYVIRLIEIDKLNNSPLPETMPQLVSKKKNLEDKIQYLEGKTHELLHCPIANCRHHIRYKAVKRPAEPIIRPSTLEASISKKSKTKNNVFSYPKKPAKSVPVEIEINQLKTKNSFAALNTAETDAEDVTPIPSKIKAIMMRMSASYNLILQELHRTYPTAVNTHINGFIKIAAETEDDHRAITSFLTTKNMQYYTTSMGRSPYFAGCRGQLSLENCQGIQEKSHPNLCNPRTSWHCSQRHKQNRFNCNFA</sequence>
<gene>
    <name evidence="1" type="primary">NCL1_34574</name>
    <name evidence="1" type="ORF">TNCT_678641</name>
</gene>
<keyword evidence="2" id="KW-1185">Reference proteome</keyword>